<feature type="chain" id="PRO_5044535267" description="S-protein homolog" evidence="6">
    <location>
        <begin position="27"/>
        <end position="142"/>
    </location>
</feature>
<dbReference type="Proteomes" id="UP001632038">
    <property type="component" value="Unassembled WGS sequence"/>
</dbReference>
<evidence type="ECO:0000256" key="4">
    <source>
        <dbReference type="ARBA" id="ARBA00022525"/>
    </source>
</evidence>
<comment type="subcellular location">
    <subcellularLocation>
        <location evidence="1 6">Secreted</location>
    </subcellularLocation>
</comment>
<name>A0ABD3BP35_9LAMI</name>
<proteinExistence type="inferred from homology"/>
<keyword evidence="5 6" id="KW-0732">Signal</keyword>
<evidence type="ECO:0000256" key="6">
    <source>
        <dbReference type="RuleBase" id="RU367044"/>
    </source>
</evidence>
<keyword evidence="8" id="KW-1185">Reference proteome</keyword>
<comment type="caution">
    <text evidence="7">The sequence shown here is derived from an EMBL/GenBank/DDBJ whole genome shotgun (WGS) entry which is preliminary data.</text>
</comment>
<dbReference type="Pfam" id="PF05938">
    <property type="entry name" value="Self-incomp_S1"/>
    <property type="match status" value="1"/>
</dbReference>
<dbReference type="PANTHER" id="PTHR31232">
    <property type="match status" value="1"/>
</dbReference>
<keyword evidence="3 6" id="KW-0713">Self-incompatibility</keyword>
<accession>A0ABD3BP35</accession>
<dbReference type="PANTHER" id="PTHR31232:SF155">
    <property type="entry name" value="PLANT SELF-INCOMPATIBILITY PROTEIN S1 FAMILY"/>
    <property type="match status" value="1"/>
</dbReference>
<dbReference type="EMBL" id="JAVIJP010000069">
    <property type="protein sequence ID" value="KAL3619273.1"/>
    <property type="molecule type" value="Genomic_DNA"/>
</dbReference>
<evidence type="ECO:0000256" key="3">
    <source>
        <dbReference type="ARBA" id="ARBA00022471"/>
    </source>
</evidence>
<evidence type="ECO:0000256" key="5">
    <source>
        <dbReference type="ARBA" id="ARBA00022729"/>
    </source>
</evidence>
<dbReference type="GO" id="GO:0060320">
    <property type="term" value="P:rejection of self pollen"/>
    <property type="evidence" value="ECO:0007669"/>
    <property type="project" value="UniProtKB-KW"/>
</dbReference>
<keyword evidence="4 6" id="KW-0964">Secreted</keyword>
<sequence length="142" mass="16320">MSIKTTIIYLILSFFLFTAVFHKANGCFIIPKVHVQFDNRLPTNIPKPLVVHCRTEEDELGNHTLTPGQSWGFSFCQKPFITKAICELHWNGLYRNHIVAYNAQWVSVPCAKECIWVVTEKGATLPYGDFHYWENLPKPPPS</sequence>
<evidence type="ECO:0000256" key="1">
    <source>
        <dbReference type="ARBA" id="ARBA00004613"/>
    </source>
</evidence>
<comment type="similarity">
    <text evidence="2 6">Belongs to the plant self-incompatibility (S1) protein family.</text>
</comment>
<protein>
    <recommendedName>
        <fullName evidence="6">S-protein homolog</fullName>
    </recommendedName>
</protein>
<feature type="signal peptide" evidence="6">
    <location>
        <begin position="1"/>
        <end position="26"/>
    </location>
</feature>
<dbReference type="AlphaFoldDB" id="A0ABD3BP35"/>
<dbReference type="GO" id="GO:0005576">
    <property type="term" value="C:extracellular region"/>
    <property type="evidence" value="ECO:0007669"/>
    <property type="project" value="UniProtKB-SubCell"/>
</dbReference>
<evidence type="ECO:0000313" key="7">
    <source>
        <dbReference type="EMBL" id="KAL3619273.1"/>
    </source>
</evidence>
<evidence type="ECO:0000313" key="8">
    <source>
        <dbReference type="Proteomes" id="UP001632038"/>
    </source>
</evidence>
<evidence type="ECO:0000256" key="2">
    <source>
        <dbReference type="ARBA" id="ARBA00005581"/>
    </source>
</evidence>
<dbReference type="InterPro" id="IPR010264">
    <property type="entry name" value="Self-incomp_S1"/>
</dbReference>
<gene>
    <name evidence="7" type="ORF">CASFOL_036843</name>
</gene>
<organism evidence="7 8">
    <name type="scientific">Castilleja foliolosa</name>
    <dbReference type="NCBI Taxonomy" id="1961234"/>
    <lineage>
        <taxon>Eukaryota</taxon>
        <taxon>Viridiplantae</taxon>
        <taxon>Streptophyta</taxon>
        <taxon>Embryophyta</taxon>
        <taxon>Tracheophyta</taxon>
        <taxon>Spermatophyta</taxon>
        <taxon>Magnoliopsida</taxon>
        <taxon>eudicotyledons</taxon>
        <taxon>Gunneridae</taxon>
        <taxon>Pentapetalae</taxon>
        <taxon>asterids</taxon>
        <taxon>lamiids</taxon>
        <taxon>Lamiales</taxon>
        <taxon>Orobanchaceae</taxon>
        <taxon>Pedicularideae</taxon>
        <taxon>Castillejinae</taxon>
        <taxon>Castilleja</taxon>
    </lineage>
</organism>
<reference evidence="8" key="1">
    <citation type="journal article" date="2024" name="IScience">
        <title>Strigolactones Initiate the Formation of Haustorium-like Structures in Castilleja.</title>
        <authorList>
            <person name="Buerger M."/>
            <person name="Peterson D."/>
            <person name="Chory J."/>
        </authorList>
    </citation>
    <scope>NUCLEOTIDE SEQUENCE [LARGE SCALE GENOMIC DNA]</scope>
</reference>